<feature type="transmembrane region" description="Helical" evidence="6">
    <location>
        <begin position="7"/>
        <end position="27"/>
    </location>
</feature>
<comment type="subcellular location">
    <subcellularLocation>
        <location evidence="1">Membrane</location>
        <topology evidence="1">Multi-pass membrane protein</topology>
    </subcellularLocation>
</comment>
<evidence type="ECO:0000313" key="8">
    <source>
        <dbReference type="Proteomes" id="UP000010074"/>
    </source>
</evidence>
<keyword evidence="4 6" id="KW-1133">Transmembrane helix</keyword>
<dbReference type="NCBIfam" id="TIGR03718">
    <property type="entry name" value="R_switched_Alx"/>
    <property type="match status" value="1"/>
</dbReference>
<feature type="transmembrane region" description="Helical" evidence="6">
    <location>
        <begin position="106"/>
        <end position="126"/>
    </location>
</feature>
<dbReference type="PANTHER" id="PTHR30238">
    <property type="entry name" value="MEMBRANE BOUND PREDICTED REDOX MODULATOR"/>
    <property type="match status" value="1"/>
</dbReference>
<feature type="transmembrane region" description="Helical" evidence="6">
    <location>
        <begin position="81"/>
        <end position="100"/>
    </location>
</feature>
<comment type="similarity">
    <text evidence="2">Belongs to the TerC family.</text>
</comment>
<proteinExistence type="inferred from homology"/>
<dbReference type="Proteomes" id="UP000010074">
    <property type="component" value="Chromosome"/>
</dbReference>
<keyword evidence="3 6" id="KW-0812">Transmembrane</keyword>
<evidence type="ECO:0000313" key="7">
    <source>
        <dbReference type="EMBL" id="AFY02684.1"/>
    </source>
</evidence>
<dbReference type="AlphaFoldDB" id="K7ZBW2"/>
<dbReference type="STRING" id="1069642.Bdt_3009"/>
<dbReference type="EMBL" id="CP002930">
    <property type="protein sequence ID" value="AFY02684.1"/>
    <property type="molecule type" value="Genomic_DNA"/>
</dbReference>
<dbReference type="InterPro" id="IPR022369">
    <property type="entry name" value="Integral_membrane_TerC_rswitch"/>
</dbReference>
<dbReference type="GO" id="GO:0016020">
    <property type="term" value="C:membrane"/>
    <property type="evidence" value="ECO:0007669"/>
    <property type="project" value="UniProtKB-SubCell"/>
</dbReference>
<name>K7ZBW2_BDEBC</name>
<dbReference type="HOGENOM" id="CLU_045644_1_2_7"/>
<organism evidence="7 8">
    <name type="scientific">Bdellovibrio bacteriovorus str. Tiberius</name>
    <dbReference type="NCBI Taxonomy" id="1069642"/>
    <lineage>
        <taxon>Bacteria</taxon>
        <taxon>Pseudomonadati</taxon>
        <taxon>Bdellovibrionota</taxon>
        <taxon>Bdellovibrionia</taxon>
        <taxon>Bdellovibrionales</taxon>
        <taxon>Pseudobdellovibrionaceae</taxon>
        <taxon>Bdellovibrio</taxon>
    </lineage>
</organism>
<sequence>MSFKEATIWSIVWVSIAMLFNLGLYYYTLHLYPETPAIAKQVGLEFLTGYVIEKSLSIDNIFVFVVVFSFFSVPAKYQHRVLFYGILGALIFRAIFIALGSVLMQYQAVVLIFGAFLIITGVKMMFQPDKEVDPSQNWLIKWLKKHIRVADRMHEDHFFIKENGVKLATPLFIALVFLEFTDIIFAVDSVPAIFAITKEPLLVFTSNIFAILGLRSLYFLLAGVVDKFHLLKYGLALTLIFVGLKMVWLNKLFGGHFPIGISLGIIFAFIGGSIAASLMFPKKEA</sequence>
<reference evidence="7 8" key="1">
    <citation type="journal article" date="2012" name="BMC Genomics">
        <title>Genome analysis of a simultaneously predatory and prey-independent, novel Bdellovibrio bacteriovorus from the River Tiber, supports in silico predictions of both ancient and recent lateral gene transfer from diverse bacteria.</title>
        <authorList>
            <person name="Hobley L."/>
            <person name="Lerner T.R."/>
            <person name="Williams L.E."/>
            <person name="Lambert C."/>
            <person name="Till R."/>
            <person name="Milner D.S."/>
            <person name="Basford S.M."/>
            <person name="Capeness M.J."/>
            <person name="Fenton A.K."/>
            <person name="Atterbury R.J."/>
            <person name="Harris M.A."/>
            <person name="Sockett R.E."/>
        </authorList>
    </citation>
    <scope>NUCLEOTIDE SEQUENCE [LARGE SCALE GENOMIC DNA]</scope>
    <source>
        <strain evidence="7 8">Tiberius</strain>
    </source>
</reference>
<dbReference type="PATRIC" id="fig|1069642.3.peg.2975"/>
<feature type="transmembrane region" description="Helical" evidence="6">
    <location>
        <begin position="56"/>
        <end position="74"/>
    </location>
</feature>
<evidence type="ECO:0000256" key="4">
    <source>
        <dbReference type="ARBA" id="ARBA00022989"/>
    </source>
</evidence>
<dbReference type="PANTHER" id="PTHR30238:SF0">
    <property type="entry name" value="THYLAKOID MEMBRANE PROTEIN TERC, CHLOROPLASTIC"/>
    <property type="match status" value="1"/>
</dbReference>
<protein>
    <submittedName>
        <fullName evidence="7">Putative transport protein</fullName>
    </submittedName>
</protein>
<evidence type="ECO:0000256" key="5">
    <source>
        <dbReference type="ARBA" id="ARBA00023136"/>
    </source>
</evidence>
<feature type="transmembrane region" description="Helical" evidence="6">
    <location>
        <begin position="233"/>
        <end position="253"/>
    </location>
</feature>
<evidence type="ECO:0000256" key="2">
    <source>
        <dbReference type="ARBA" id="ARBA00007511"/>
    </source>
</evidence>
<evidence type="ECO:0000256" key="3">
    <source>
        <dbReference type="ARBA" id="ARBA00022692"/>
    </source>
</evidence>
<evidence type="ECO:0000256" key="6">
    <source>
        <dbReference type="SAM" id="Phobius"/>
    </source>
</evidence>
<dbReference type="InterPro" id="IPR005496">
    <property type="entry name" value="Integral_membrane_TerC"/>
</dbReference>
<dbReference type="KEGG" id="bbat:Bdt_3009"/>
<keyword evidence="5 6" id="KW-0472">Membrane</keyword>
<accession>K7ZBW2</accession>
<dbReference type="Pfam" id="PF03741">
    <property type="entry name" value="TerC"/>
    <property type="match status" value="1"/>
</dbReference>
<feature type="transmembrane region" description="Helical" evidence="6">
    <location>
        <begin position="171"/>
        <end position="195"/>
    </location>
</feature>
<evidence type="ECO:0000256" key="1">
    <source>
        <dbReference type="ARBA" id="ARBA00004141"/>
    </source>
</evidence>
<gene>
    <name evidence="7" type="primary">ygjT</name>
    <name evidence="7" type="ORF">Bdt_3009</name>
</gene>
<feature type="transmembrane region" description="Helical" evidence="6">
    <location>
        <begin position="201"/>
        <end position="221"/>
    </location>
</feature>
<feature type="transmembrane region" description="Helical" evidence="6">
    <location>
        <begin position="259"/>
        <end position="280"/>
    </location>
</feature>